<evidence type="ECO:0000313" key="2">
    <source>
        <dbReference type="EMBL" id="EFN56977.1"/>
    </source>
</evidence>
<dbReference type="Proteomes" id="UP000008141">
    <property type="component" value="Unassembled WGS sequence"/>
</dbReference>
<dbReference type="EMBL" id="GL433840">
    <property type="protein sequence ID" value="EFN56977.1"/>
    <property type="molecule type" value="Genomic_DNA"/>
</dbReference>
<protein>
    <submittedName>
        <fullName evidence="2">Expressed protein</fullName>
    </submittedName>
</protein>
<feature type="compositionally biased region" description="Low complexity" evidence="1">
    <location>
        <begin position="153"/>
        <end position="166"/>
    </location>
</feature>
<feature type="region of interest" description="Disordered" evidence="1">
    <location>
        <begin position="126"/>
        <end position="208"/>
    </location>
</feature>
<keyword evidence="3" id="KW-1185">Reference proteome</keyword>
<dbReference type="AlphaFoldDB" id="E1ZB75"/>
<gene>
    <name evidence="2" type="ORF">CHLNCDRAFT_143572</name>
</gene>
<proteinExistence type="predicted"/>
<dbReference type="GeneID" id="17356600"/>
<evidence type="ECO:0000256" key="1">
    <source>
        <dbReference type="SAM" id="MobiDB-lite"/>
    </source>
</evidence>
<dbReference type="RefSeq" id="XP_005849079.1">
    <property type="nucleotide sequence ID" value="XM_005849017.1"/>
</dbReference>
<dbReference type="KEGG" id="cvr:CHLNCDRAFT_143572"/>
<evidence type="ECO:0000313" key="3">
    <source>
        <dbReference type="Proteomes" id="UP000008141"/>
    </source>
</evidence>
<dbReference type="InParanoid" id="E1ZB75"/>
<name>E1ZB75_CHLVA</name>
<dbReference type="OrthoDB" id="10655066at2759"/>
<reference evidence="2 3" key="1">
    <citation type="journal article" date="2010" name="Plant Cell">
        <title>The Chlorella variabilis NC64A genome reveals adaptation to photosymbiosis, coevolution with viruses, and cryptic sex.</title>
        <authorList>
            <person name="Blanc G."/>
            <person name="Duncan G."/>
            <person name="Agarkova I."/>
            <person name="Borodovsky M."/>
            <person name="Gurnon J."/>
            <person name="Kuo A."/>
            <person name="Lindquist E."/>
            <person name="Lucas S."/>
            <person name="Pangilinan J."/>
            <person name="Polle J."/>
            <person name="Salamov A."/>
            <person name="Terry A."/>
            <person name="Yamada T."/>
            <person name="Dunigan D.D."/>
            <person name="Grigoriev I.V."/>
            <person name="Claverie J.M."/>
            <person name="Van Etten J.L."/>
        </authorList>
    </citation>
    <scope>NUCLEOTIDE SEQUENCE [LARGE SCALE GENOMIC DNA]</scope>
    <source>
        <strain evidence="2 3">NC64A</strain>
    </source>
</reference>
<organism evidence="3">
    <name type="scientific">Chlorella variabilis</name>
    <name type="common">Green alga</name>
    <dbReference type="NCBI Taxonomy" id="554065"/>
    <lineage>
        <taxon>Eukaryota</taxon>
        <taxon>Viridiplantae</taxon>
        <taxon>Chlorophyta</taxon>
        <taxon>core chlorophytes</taxon>
        <taxon>Trebouxiophyceae</taxon>
        <taxon>Chlorellales</taxon>
        <taxon>Chlorellaceae</taxon>
        <taxon>Chlorella clade</taxon>
        <taxon>Chlorella</taxon>
    </lineage>
</organism>
<accession>E1ZB75</accession>
<sequence>MSDRIYNLGLVAEEHDRANKRCCAASAWVHQRAAVSCRARRGYYRQLDAQAVEELVALRQGRRPRLVALATLQLQLPEALRHEPPRLDMCRACAEILERMKSNEHAISVHSANVEAMYRLKGMLPAPAAASSSPEGTQPDPGRRVEEGAADNSSVAAQQQQESQQECDGGGAPDTPMWQQREQPLRGRRSAAAHQEQPECTGAVQALG</sequence>